<dbReference type="Proteomes" id="UP000281647">
    <property type="component" value="Unassembled WGS sequence"/>
</dbReference>
<feature type="region of interest" description="Disordered" evidence="1">
    <location>
        <begin position="100"/>
        <end position="155"/>
    </location>
</feature>
<sequence>MVWDRGTRDLLPFLAIAPEEIGEPEAEPYGPSETGEGSPPPSPQETHQPAALPATEGEVEASLAVSLVGSYQSPAIAGIHVPQVPSGSGMGGHGVELPQIHGFSGHLSSLPDPSLPAAGRSDHHDGLEKQPEHGGGNRLDPADHGAGDLADAPDDGHTIRVTQFAEVDQDASIIVQGYVGEVVARLHIDQDLMMDQDVDIAFTIDGDGHFSVLLDQDMRILQALDIDVDIRDTDGVLFIDVFLRDSVEVEQDTTLDMHIGDGPQGGMVEVNQDLELDQDVDIDIDIEDDLEERYIIKVAVETTQQVDADQDAVVDITDADGWIDMDVDATQTVAVDQETIVRADFTLA</sequence>
<feature type="region of interest" description="Disordered" evidence="1">
    <location>
        <begin position="13"/>
        <end position="57"/>
    </location>
</feature>
<dbReference type="OrthoDB" id="8117185at2"/>
<protein>
    <submittedName>
        <fullName evidence="2">Uncharacterized protein</fullName>
    </submittedName>
</protein>
<gene>
    <name evidence="2" type="ORF">EET67_03030</name>
</gene>
<keyword evidence="3" id="KW-1185">Reference proteome</keyword>
<dbReference type="AlphaFoldDB" id="A0A432VCN1"/>
<comment type="caution">
    <text evidence="2">The sequence shown here is derived from an EMBL/GenBank/DDBJ whole genome shotgun (WGS) entry which is preliminary data.</text>
</comment>
<evidence type="ECO:0000313" key="2">
    <source>
        <dbReference type="EMBL" id="RUM99873.1"/>
    </source>
</evidence>
<dbReference type="RefSeq" id="WP_128626109.1">
    <property type="nucleotide sequence ID" value="NZ_RKST01000001.1"/>
</dbReference>
<dbReference type="EMBL" id="RKST01000001">
    <property type="protein sequence ID" value="RUM99873.1"/>
    <property type="molecule type" value="Genomic_DNA"/>
</dbReference>
<name>A0A432VCN1_9HYPH</name>
<proteinExistence type="predicted"/>
<evidence type="ECO:0000313" key="3">
    <source>
        <dbReference type="Proteomes" id="UP000281647"/>
    </source>
</evidence>
<evidence type="ECO:0000256" key="1">
    <source>
        <dbReference type="SAM" id="MobiDB-lite"/>
    </source>
</evidence>
<organism evidence="2 3">
    <name type="scientific">Borborobacter arsenicus</name>
    <dbReference type="NCBI Taxonomy" id="1851146"/>
    <lineage>
        <taxon>Bacteria</taxon>
        <taxon>Pseudomonadati</taxon>
        <taxon>Pseudomonadota</taxon>
        <taxon>Alphaproteobacteria</taxon>
        <taxon>Hyphomicrobiales</taxon>
        <taxon>Phyllobacteriaceae</taxon>
        <taxon>Borborobacter</taxon>
    </lineage>
</organism>
<reference evidence="2 3" key="1">
    <citation type="submission" date="2018-11" db="EMBL/GenBank/DDBJ databases">
        <title>Pseudaminobacter arsenicus sp. nov., an arsenic-resistant bacterium isolated from arsenic-rich aquifers.</title>
        <authorList>
            <person name="Mu Y."/>
        </authorList>
    </citation>
    <scope>NUCLEOTIDE SEQUENCE [LARGE SCALE GENOMIC DNA]</scope>
    <source>
        <strain evidence="2 3">CB3</strain>
    </source>
</reference>
<feature type="compositionally biased region" description="Basic and acidic residues" evidence="1">
    <location>
        <begin position="120"/>
        <end position="132"/>
    </location>
</feature>
<feature type="compositionally biased region" description="Low complexity" evidence="1">
    <location>
        <begin position="27"/>
        <end position="37"/>
    </location>
</feature>
<accession>A0A432VCN1</accession>